<dbReference type="EMBL" id="KI680544">
    <property type="protein sequence ID" value="ETL89456.1"/>
    <property type="molecule type" value="Genomic_DNA"/>
</dbReference>
<evidence type="ECO:0000313" key="1">
    <source>
        <dbReference type="EMBL" id="ETL89456.1"/>
    </source>
</evidence>
<gene>
    <name evidence="1" type="ORF">L917_11624</name>
</gene>
<name>W2KW78_PHYNI</name>
<dbReference type="Proteomes" id="UP000054423">
    <property type="component" value="Unassembled WGS sequence"/>
</dbReference>
<organism evidence="1">
    <name type="scientific">Phytophthora nicotianae</name>
    <name type="common">Potato buckeye rot agent</name>
    <name type="synonym">Phytophthora parasitica</name>
    <dbReference type="NCBI Taxonomy" id="4792"/>
    <lineage>
        <taxon>Eukaryota</taxon>
        <taxon>Sar</taxon>
        <taxon>Stramenopiles</taxon>
        <taxon>Oomycota</taxon>
        <taxon>Peronosporomycetes</taxon>
        <taxon>Peronosporales</taxon>
        <taxon>Peronosporaceae</taxon>
        <taxon>Phytophthora</taxon>
    </lineage>
</organism>
<protein>
    <submittedName>
        <fullName evidence="1">Uncharacterized protein</fullName>
    </submittedName>
</protein>
<proteinExistence type="predicted"/>
<sequence>ITRDEIGYLIDALRSKSTCGHDSQGLVGQTWTTIEALRGQNPGISEAQLRVAVQDTEFVKTDIVMVTSNCMELPVEQSNEVTAYTTRDKIRKTFGVIINNLISKGKTNSGTS</sequence>
<reference evidence="1" key="1">
    <citation type="submission" date="2013-11" db="EMBL/GenBank/DDBJ databases">
        <title>The Genome Sequence of Phytophthora parasitica CHvinca01.</title>
        <authorList>
            <consortium name="The Broad Institute Genomics Platform"/>
            <person name="Russ C."/>
            <person name="Tyler B."/>
            <person name="Panabieres F."/>
            <person name="Shan W."/>
            <person name="Tripathy S."/>
            <person name="Grunwald N."/>
            <person name="Machado M."/>
            <person name="Johnson C.S."/>
            <person name="Arredondo F."/>
            <person name="Hong C."/>
            <person name="Coffey M."/>
            <person name="Young S.K."/>
            <person name="Zeng Q."/>
            <person name="Gargeya S."/>
            <person name="Fitzgerald M."/>
            <person name="Abouelleil A."/>
            <person name="Alvarado L."/>
            <person name="Chapman S.B."/>
            <person name="Gainer-Dewar J."/>
            <person name="Goldberg J."/>
            <person name="Griggs A."/>
            <person name="Gujja S."/>
            <person name="Hansen M."/>
            <person name="Howarth C."/>
            <person name="Imamovic A."/>
            <person name="Ireland A."/>
            <person name="Larimer J."/>
            <person name="McCowan C."/>
            <person name="Murphy C."/>
            <person name="Pearson M."/>
            <person name="Poon T.W."/>
            <person name="Priest M."/>
            <person name="Roberts A."/>
            <person name="Saif S."/>
            <person name="Shea T."/>
            <person name="Sykes S."/>
            <person name="Wortman J."/>
            <person name="Nusbaum C."/>
            <person name="Birren B."/>
        </authorList>
    </citation>
    <scope>NUCLEOTIDE SEQUENCE [LARGE SCALE GENOMIC DNA]</scope>
    <source>
        <strain evidence="1">CHvinca01</strain>
    </source>
</reference>
<accession>W2KW78</accession>
<dbReference type="AlphaFoldDB" id="W2KW78"/>
<dbReference type="OrthoDB" id="123123at2759"/>
<feature type="non-terminal residue" evidence="1">
    <location>
        <position position="1"/>
    </location>
</feature>